<dbReference type="InterPro" id="IPR051533">
    <property type="entry name" value="WaaL-like"/>
</dbReference>
<feature type="transmembrane region" description="Helical" evidence="5">
    <location>
        <begin position="201"/>
        <end position="218"/>
    </location>
</feature>
<keyword evidence="8" id="KW-1185">Reference proteome</keyword>
<dbReference type="Proteomes" id="UP000256919">
    <property type="component" value="Unassembled WGS sequence"/>
</dbReference>
<evidence type="ECO:0000256" key="4">
    <source>
        <dbReference type="ARBA" id="ARBA00023136"/>
    </source>
</evidence>
<protein>
    <submittedName>
        <fullName evidence="7">O-antigen ligase</fullName>
    </submittedName>
</protein>
<dbReference type="AlphaFoldDB" id="A0A3D9LP43"/>
<dbReference type="GO" id="GO:0016874">
    <property type="term" value="F:ligase activity"/>
    <property type="evidence" value="ECO:0007669"/>
    <property type="project" value="UniProtKB-KW"/>
</dbReference>
<feature type="transmembrane region" description="Helical" evidence="5">
    <location>
        <begin position="69"/>
        <end position="89"/>
    </location>
</feature>
<dbReference type="Pfam" id="PF04932">
    <property type="entry name" value="Wzy_C"/>
    <property type="match status" value="1"/>
</dbReference>
<evidence type="ECO:0000256" key="3">
    <source>
        <dbReference type="ARBA" id="ARBA00022989"/>
    </source>
</evidence>
<accession>A0A3D9LP43</accession>
<proteinExistence type="predicted"/>
<keyword evidence="2 5" id="KW-0812">Transmembrane</keyword>
<dbReference type="PANTHER" id="PTHR37422">
    <property type="entry name" value="TEICHURONIC ACID BIOSYNTHESIS PROTEIN TUAE"/>
    <property type="match status" value="1"/>
</dbReference>
<evidence type="ECO:0000256" key="2">
    <source>
        <dbReference type="ARBA" id="ARBA00022692"/>
    </source>
</evidence>
<feature type="domain" description="O-antigen ligase-related" evidence="6">
    <location>
        <begin position="228"/>
        <end position="396"/>
    </location>
</feature>
<dbReference type="GO" id="GO:0016020">
    <property type="term" value="C:membrane"/>
    <property type="evidence" value="ECO:0007669"/>
    <property type="project" value="UniProtKB-SubCell"/>
</dbReference>
<keyword evidence="3 5" id="KW-1133">Transmembrane helix</keyword>
<dbReference type="InterPro" id="IPR007016">
    <property type="entry name" value="O-antigen_ligase-rel_domated"/>
</dbReference>
<dbReference type="RefSeq" id="WP_115811576.1">
    <property type="nucleotide sequence ID" value="NZ_QREI01000007.1"/>
</dbReference>
<feature type="transmembrane region" description="Helical" evidence="5">
    <location>
        <begin position="144"/>
        <end position="174"/>
    </location>
</feature>
<gene>
    <name evidence="7" type="ORF">DFQ09_107149</name>
</gene>
<sequence length="467" mass="55255">MDLIKKTYIFIFLLGIFFLPFNSEVPGFMSFLGEYSSDSAPIFFLIGFIVLFIHDLLRFKVSLPFAHPIYQAFFIFFIFIVVAAFFNFFNISEYYFKHTSGWVRYLKQLISVILAYFMLFYLFYNVCINLGVIKTFFVVRKTMFWSLIVVFIVGLIQFLIYSGVTQLIGVYQLFDYLPFTRPTLYFELKRVNATAWRPPDLGIYVISISGFIFSYILTNKKWYRFIPFLLVIFLSVVSKSRTALVTVFLQLIFLGYFSYKNYYLFRNIFRKIVILLVCILPVVLMLKGDIIYDTINERIESLNFTDTKSDNARSNQSRFGIQYANFQVFKKYPITGIGWGQQAFESKELYPEWATKGNYEFKAYYLNEDVKSFPPGYNLYIRILAETGILGFIFFIMFLSLTFYYTYKFLNSNEGYNYIGITLYVVFFGTLLMWLQIDSFRIYIFWLGLAMLICLRRIGNLGNNVKW</sequence>
<evidence type="ECO:0000313" key="7">
    <source>
        <dbReference type="EMBL" id="REE08470.1"/>
    </source>
</evidence>
<keyword evidence="4 5" id="KW-0472">Membrane</keyword>
<name>A0A3D9LP43_9FLAO</name>
<feature type="transmembrane region" description="Helical" evidence="5">
    <location>
        <begin position="39"/>
        <end position="57"/>
    </location>
</feature>
<comment type="caution">
    <text evidence="7">The sequence shown here is derived from an EMBL/GenBank/DDBJ whole genome shotgun (WGS) entry which is preliminary data.</text>
</comment>
<feature type="transmembrane region" description="Helical" evidence="5">
    <location>
        <begin position="442"/>
        <end position="459"/>
    </location>
</feature>
<feature type="transmembrane region" description="Helical" evidence="5">
    <location>
        <begin position="379"/>
        <end position="404"/>
    </location>
</feature>
<evidence type="ECO:0000256" key="5">
    <source>
        <dbReference type="SAM" id="Phobius"/>
    </source>
</evidence>
<dbReference type="OrthoDB" id="1421645at2"/>
<organism evidence="7 8">
    <name type="scientific">Winogradskyella pacifica</name>
    <dbReference type="NCBI Taxonomy" id="664642"/>
    <lineage>
        <taxon>Bacteria</taxon>
        <taxon>Pseudomonadati</taxon>
        <taxon>Bacteroidota</taxon>
        <taxon>Flavobacteriia</taxon>
        <taxon>Flavobacteriales</taxon>
        <taxon>Flavobacteriaceae</taxon>
        <taxon>Winogradskyella</taxon>
    </lineage>
</organism>
<evidence type="ECO:0000259" key="6">
    <source>
        <dbReference type="Pfam" id="PF04932"/>
    </source>
</evidence>
<dbReference type="EMBL" id="QREI01000007">
    <property type="protein sequence ID" value="REE08470.1"/>
    <property type="molecule type" value="Genomic_DNA"/>
</dbReference>
<dbReference type="PANTHER" id="PTHR37422:SF13">
    <property type="entry name" value="LIPOPOLYSACCHARIDE BIOSYNTHESIS PROTEIN PA4999-RELATED"/>
    <property type="match status" value="1"/>
</dbReference>
<evidence type="ECO:0000256" key="1">
    <source>
        <dbReference type="ARBA" id="ARBA00004141"/>
    </source>
</evidence>
<keyword evidence="7" id="KW-0436">Ligase</keyword>
<evidence type="ECO:0000313" key="8">
    <source>
        <dbReference type="Proteomes" id="UP000256919"/>
    </source>
</evidence>
<feature type="transmembrane region" description="Helical" evidence="5">
    <location>
        <begin position="268"/>
        <end position="286"/>
    </location>
</feature>
<feature type="transmembrane region" description="Helical" evidence="5">
    <location>
        <begin position="109"/>
        <end position="132"/>
    </location>
</feature>
<feature type="transmembrane region" description="Helical" evidence="5">
    <location>
        <begin position="225"/>
        <end position="256"/>
    </location>
</feature>
<feature type="transmembrane region" description="Helical" evidence="5">
    <location>
        <begin position="416"/>
        <end position="435"/>
    </location>
</feature>
<comment type="subcellular location">
    <subcellularLocation>
        <location evidence="1">Membrane</location>
        <topology evidence="1">Multi-pass membrane protein</topology>
    </subcellularLocation>
</comment>
<reference evidence="7 8" key="1">
    <citation type="submission" date="2018-07" db="EMBL/GenBank/DDBJ databases">
        <title>Genomic Encyclopedia of Type Strains, Phase III (KMG-III): the genomes of soil and plant-associated and newly described type strains.</title>
        <authorList>
            <person name="Whitman W."/>
        </authorList>
    </citation>
    <scope>NUCLEOTIDE SEQUENCE [LARGE SCALE GENOMIC DNA]</scope>
    <source>
        <strain evidence="7 8">CECT 7948</strain>
    </source>
</reference>